<dbReference type="RefSeq" id="WP_082199481.1">
    <property type="nucleotide sequence ID" value="NZ_CP020478.1"/>
</dbReference>
<proteinExistence type="predicted"/>
<accession>A0AAX2UHE4</accession>
<dbReference type="Gene3D" id="2.40.320.10">
    <property type="entry name" value="Hypothetical Protein Pfu-838710-001"/>
    <property type="match status" value="1"/>
</dbReference>
<evidence type="ECO:0000313" key="1">
    <source>
        <dbReference type="EMBL" id="TNB56147.1"/>
    </source>
</evidence>
<organism evidence="1 2">
    <name type="scientific">Campylobacter helveticus</name>
    <dbReference type="NCBI Taxonomy" id="28898"/>
    <lineage>
        <taxon>Bacteria</taxon>
        <taxon>Pseudomonadati</taxon>
        <taxon>Campylobacterota</taxon>
        <taxon>Epsilonproteobacteria</taxon>
        <taxon>Campylobacterales</taxon>
        <taxon>Campylobacteraceae</taxon>
        <taxon>Campylobacter</taxon>
    </lineage>
</organism>
<reference evidence="1 2" key="1">
    <citation type="submission" date="2019-05" db="EMBL/GenBank/DDBJ databases">
        <title>Draft genomes of eight strains of Campylobacter helveticus isolated from cats and a dog in New Zealand.</title>
        <authorList>
            <person name="Bojanic K."/>
            <person name="Midwinter A.C."/>
            <person name="Biggs P.J."/>
            <person name="Acke E."/>
            <person name="Cornelius A.J."/>
            <person name="Marshall J.C."/>
        </authorList>
    </citation>
    <scope>NUCLEOTIDE SEQUENCE [LARGE SCALE GENOMIC DNA]</scope>
    <source>
        <strain evidence="1 2">ACP123b</strain>
    </source>
</reference>
<protein>
    <submittedName>
        <fullName evidence="1">Uncharacterized protein</fullName>
    </submittedName>
</protein>
<name>A0AAX2UHE4_9BACT</name>
<sequence length="367" mass="44319">MFYPFQRKFLLQSFDLSLKQISKGVCVTTFYTKISPKETLKFQSLDEKYFLIKNDLREEISKKEFDKAKEKALMKVLSKKSYELPDEKKRAFLQIYKEDRLFVLKVFFKSEEEACRFKCDERLQLLRELDERFNSKNLILYDYKKAFFDIHTCFNIIGKNQNFTLNFPQSLHANDGFRVLLFYLLCGLKSQMRKKYDMADLHFIVLKICVFLKNTIKLFDATMARKLLSGFESLEKKIKQNLTKKYFNIKPYRDLLSDFELFLREGDFFKSVEKESFLKTFVAHKLRLKLITFKKNSYKSFSYEEFMVQCLEIRIFLEHFAHFFNDKNLQKLALIFDENVFVKFMKKREKIFKLIKKVNKNLKIYKG</sequence>
<gene>
    <name evidence="1" type="ORF">FDW42_07915</name>
</gene>
<dbReference type="KEGG" id="chv:CHELV3228_0596"/>
<dbReference type="EMBL" id="VDBS01000060">
    <property type="protein sequence ID" value="TNB56147.1"/>
    <property type="molecule type" value="Genomic_DNA"/>
</dbReference>
<comment type="caution">
    <text evidence="1">The sequence shown here is derived from an EMBL/GenBank/DDBJ whole genome shotgun (WGS) entry which is preliminary data.</text>
</comment>
<evidence type="ECO:0000313" key="2">
    <source>
        <dbReference type="Proteomes" id="UP000306813"/>
    </source>
</evidence>
<dbReference type="Proteomes" id="UP000306813">
    <property type="component" value="Unassembled WGS sequence"/>
</dbReference>
<dbReference type="AlphaFoldDB" id="A0AAX2UHE4"/>
<dbReference type="GeneID" id="52036515"/>